<dbReference type="CDD" id="cd09898">
    <property type="entry name" value="H3TH_53EXO"/>
    <property type="match status" value="1"/>
</dbReference>
<dbReference type="InterPro" id="IPR029060">
    <property type="entry name" value="PIN-like_dom_sf"/>
</dbReference>
<dbReference type="SUPFAM" id="SSF56672">
    <property type="entry name" value="DNA/RNA polymerases"/>
    <property type="match status" value="1"/>
</dbReference>
<evidence type="ECO:0000259" key="12">
    <source>
        <dbReference type="SMART" id="SM00475"/>
    </source>
</evidence>
<dbReference type="SUPFAM" id="SSF88723">
    <property type="entry name" value="PIN domain-like"/>
    <property type="match status" value="1"/>
</dbReference>
<dbReference type="PANTHER" id="PTHR10133">
    <property type="entry name" value="DNA POLYMERASE I"/>
    <property type="match status" value="1"/>
</dbReference>
<dbReference type="InterPro" id="IPR019760">
    <property type="entry name" value="DNA-dir_DNA_pol_A_CS"/>
</dbReference>
<evidence type="ECO:0000256" key="10">
    <source>
        <dbReference type="ARBA" id="ARBA00049244"/>
    </source>
</evidence>
<dbReference type="GO" id="GO:0003677">
    <property type="term" value="F:DNA binding"/>
    <property type="evidence" value="ECO:0007669"/>
    <property type="project" value="UniProtKB-KW"/>
</dbReference>
<keyword evidence="6" id="KW-0227">DNA damage</keyword>
<dbReference type="FunFam" id="1.10.150.20:FF:000002">
    <property type="entry name" value="DNA polymerase I"/>
    <property type="match status" value="1"/>
</dbReference>
<dbReference type="Gene3D" id="1.20.1060.10">
    <property type="entry name" value="Taq DNA Polymerase, Chain T, domain 4"/>
    <property type="match status" value="1"/>
</dbReference>
<dbReference type="Pfam" id="PF02739">
    <property type="entry name" value="5_3_exonuc_N"/>
    <property type="match status" value="1"/>
</dbReference>
<dbReference type="Gene3D" id="3.40.50.1010">
    <property type="entry name" value="5'-nuclease"/>
    <property type="match status" value="1"/>
</dbReference>
<dbReference type="InterPro" id="IPR043502">
    <property type="entry name" value="DNA/RNA_pol_sf"/>
</dbReference>
<dbReference type="SMART" id="SM00482">
    <property type="entry name" value="POLAc"/>
    <property type="match status" value="1"/>
</dbReference>
<feature type="domain" description="DNA-directed DNA polymerase family A palm" evidence="13">
    <location>
        <begin position="549"/>
        <end position="757"/>
    </location>
</feature>
<comment type="similarity">
    <text evidence="1">Belongs to the DNA polymerase type-A family.</text>
</comment>
<keyword evidence="5" id="KW-0235">DNA replication</keyword>
<evidence type="ECO:0000313" key="14">
    <source>
        <dbReference type="EMBL" id="PIR46244.1"/>
    </source>
</evidence>
<dbReference type="SMART" id="SM00279">
    <property type="entry name" value="HhH2"/>
    <property type="match status" value="1"/>
</dbReference>
<comment type="caution">
    <text evidence="14">The sequence shown here is derived from an EMBL/GenBank/DDBJ whole genome shotgun (WGS) entry which is preliminary data.</text>
</comment>
<evidence type="ECO:0000256" key="1">
    <source>
        <dbReference type="ARBA" id="ARBA00007705"/>
    </source>
</evidence>
<gene>
    <name evidence="14" type="ORF">COV08_00965</name>
</gene>
<evidence type="ECO:0000256" key="8">
    <source>
        <dbReference type="ARBA" id="ARBA00023125"/>
    </source>
</evidence>
<dbReference type="Gene3D" id="1.10.150.20">
    <property type="entry name" value="5' to 3' exonuclease, C-terminal subdomain"/>
    <property type="match status" value="2"/>
</dbReference>
<evidence type="ECO:0000259" key="13">
    <source>
        <dbReference type="SMART" id="SM00482"/>
    </source>
</evidence>
<keyword evidence="4" id="KW-0548">Nucleotidyltransferase</keyword>
<name>A0A2H0RJR1_9BACT</name>
<dbReference type="PROSITE" id="PS00447">
    <property type="entry name" value="DNA_POLYMERASE_A"/>
    <property type="match status" value="1"/>
</dbReference>
<evidence type="ECO:0000256" key="5">
    <source>
        <dbReference type="ARBA" id="ARBA00022705"/>
    </source>
</evidence>
<dbReference type="SMART" id="SM00475">
    <property type="entry name" value="53EXOc"/>
    <property type="match status" value="1"/>
</dbReference>
<dbReference type="EMBL" id="PCYK01000005">
    <property type="protein sequence ID" value="PIR46244.1"/>
    <property type="molecule type" value="Genomic_DNA"/>
</dbReference>
<dbReference type="SUPFAM" id="SSF47807">
    <property type="entry name" value="5' to 3' exonuclease, C-terminal subdomain"/>
    <property type="match status" value="1"/>
</dbReference>
<keyword evidence="3" id="KW-0808">Transferase</keyword>
<dbReference type="GO" id="GO:0006261">
    <property type="term" value="P:DNA-templated DNA replication"/>
    <property type="evidence" value="ECO:0007669"/>
    <property type="project" value="InterPro"/>
</dbReference>
<dbReference type="InterPro" id="IPR020045">
    <property type="entry name" value="DNA_polI_H3TH"/>
</dbReference>
<dbReference type="Pfam" id="PF01367">
    <property type="entry name" value="5_3_exonuc"/>
    <property type="match status" value="1"/>
</dbReference>
<dbReference type="Pfam" id="PF00476">
    <property type="entry name" value="DNA_pol_A"/>
    <property type="match status" value="1"/>
</dbReference>
<dbReference type="InterPro" id="IPR002421">
    <property type="entry name" value="5-3_exonuclease"/>
</dbReference>
<feature type="domain" description="5'-3' exonuclease" evidence="12">
    <location>
        <begin position="8"/>
        <end position="277"/>
    </location>
</feature>
<keyword evidence="9" id="KW-0234">DNA repair</keyword>
<sequence length="794" mass="88558">MTKTQYQTKVVLIDAHAILHRAYHALPDFTSSKGEPTGGLYGLASMLIKIITDLKPDHLVACYDRAEPTFRKQIYDDYKAKRPKAEPELVAQIIRSREIFTALGIPIYDKPGFEADDIIGTITARLAKEKDVQVVIASGDMDTLQLTEGDKVVVFTLKKGLNDTIVYNEAAVRARFGFAPKLLVDYKGLRGDPSDNIIGIEGIGEKTATILIQTFGSIEEIYQAIKTDKQKLLAQGIKPRIVELLKANEEEALFSKTLASIRQDVDIDFVLPARTWTETFDSTPAEKLFAELEFRTLITRVKKLASSNNPDSLVEAEREKTNDESEEKEEVWPEALTRELAIGLWLLNSDLVNPTQADLVNYTNQADPVKAKEKILADLKQNNLLKVYEEIELPLIPILDQARNRGIRVDRKLLADLSRDYHRQLVELETRIYGLVGRAFNLNSPKQLGEILFQELGLSAKGLKKTAGGGQSTRESELVKLKNAHPVVSEILDYREIQKIVSTYLDALPKLLDQTDTLHTTLNQIGTTTGRMSSSNPNLQNIPNRGQAGLSIRSAFVARPGFELLALDYSQIELRVLAVLSGDPDLIEIFRAGKDIHASVAARVFGVKEEEVTKEMRQRAKVINFGIIYGMGVNALQANLRVDREEAKKFQENYFASFSTIKNYLDGLIVEAGRLGYTETKFGRRRYLPALKSPLPQIKAGAERMAMNAPIQGTAADIIKLAMIKADQDLRSAGLSDQGFLLLQIHDELIYEVKTEVVTEAENLIKQDMETVVDWPVPLEVSSAVGANWGQLDK</sequence>
<dbReference type="Gene3D" id="3.30.70.370">
    <property type="match status" value="1"/>
</dbReference>
<dbReference type="GO" id="GO:0003887">
    <property type="term" value="F:DNA-directed DNA polymerase activity"/>
    <property type="evidence" value="ECO:0007669"/>
    <property type="project" value="UniProtKB-KW"/>
</dbReference>
<accession>A0A2H0RJR1</accession>
<dbReference type="FunFam" id="1.10.150.20:FF:000003">
    <property type="entry name" value="DNA polymerase I"/>
    <property type="match status" value="1"/>
</dbReference>
<dbReference type="EC" id="2.7.7.7" evidence="2"/>
<dbReference type="GO" id="GO:0008409">
    <property type="term" value="F:5'-3' exonuclease activity"/>
    <property type="evidence" value="ECO:0007669"/>
    <property type="project" value="InterPro"/>
</dbReference>
<dbReference type="PANTHER" id="PTHR10133:SF27">
    <property type="entry name" value="DNA POLYMERASE NU"/>
    <property type="match status" value="1"/>
</dbReference>
<evidence type="ECO:0000256" key="9">
    <source>
        <dbReference type="ARBA" id="ARBA00023204"/>
    </source>
</evidence>
<dbReference type="CDD" id="cd08637">
    <property type="entry name" value="DNA_pol_A_pol_I_C"/>
    <property type="match status" value="1"/>
</dbReference>
<proteinExistence type="inferred from homology"/>
<dbReference type="GO" id="GO:0006302">
    <property type="term" value="P:double-strand break repair"/>
    <property type="evidence" value="ECO:0007669"/>
    <property type="project" value="TreeGrafter"/>
</dbReference>
<evidence type="ECO:0000256" key="3">
    <source>
        <dbReference type="ARBA" id="ARBA00022679"/>
    </source>
</evidence>
<evidence type="ECO:0000256" key="4">
    <source>
        <dbReference type="ARBA" id="ARBA00022695"/>
    </source>
</evidence>
<dbReference type="InterPro" id="IPR002298">
    <property type="entry name" value="DNA_polymerase_A"/>
</dbReference>
<feature type="region of interest" description="Disordered" evidence="11">
    <location>
        <begin position="309"/>
        <end position="330"/>
    </location>
</feature>
<keyword evidence="8" id="KW-0238">DNA-binding</keyword>
<evidence type="ECO:0000313" key="15">
    <source>
        <dbReference type="Proteomes" id="UP000230431"/>
    </source>
</evidence>
<comment type="catalytic activity">
    <reaction evidence="10">
        <text>DNA(n) + a 2'-deoxyribonucleoside 5'-triphosphate = DNA(n+1) + diphosphate</text>
        <dbReference type="Rhea" id="RHEA:22508"/>
        <dbReference type="Rhea" id="RHEA-COMP:17339"/>
        <dbReference type="Rhea" id="RHEA-COMP:17340"/>
        <dbReference type="ChEBI" id="CHEBI:33019"/>
        <dbReference type="ChEBI" id="CHEBI:61560"/>
        <dbReference type="ChEBI" id="CHEBI:173112"/>
        <dbReference type="EC" id="2.7.7.7"/>
    </reaction>
</comment>
<evidence type="ECO:0000256" key="7">
    <source>
        <dbReference type="ARBA" id="ARBA00022932"/>
    </source>
</evidence>
<dbReference type="AlphaFoldDB" id="A0A2H0RJR1"/>
<organism evidence="14 15">
    <name type="scientific">Candidatus Vogelbacteria bacterium CG10_big_fil_rev_8_21_14_0_10_49_38</name>
    <dbReference type="NCBI Taxonomy" id="1975043"/>
    <lineage>
        <taxon>Bacteria</taxon>
        <taxon>Candidatus Vogeliibacteriota</taxon>
    </lineage>
</organism>
<dbReference type="FunFam" id="1.20.1060.10:FF:000001">
    <property type="entry name" value="DNA polymerase I"/>
    <property type="match status" value="1"/>
</dbReference>
<evidence type="ECO:0000256" key="2">
    <source>
        <dbReference type="ARBA" id="ARBA00012417"/>
    </source>
</evidence>
<reference evidence="14 15" key="1">
    <citation type="submission" date="2017-09" db="EMBL/GenBank/DDBJ databases">
        <title>Depth-based differentiation of microbial function through sediment-hosted aquifers and enrichment of novel symbionts in the deep terrestrial subsurface.</title>
        <authorList>
            <person name="Probst A.J."/>
            <person name="Ladd B."/>
            <person name="Jarett J.K."/>
            <person name="Geller-Mcgrath D.E."/>
            <person name="Sieber C.M."/>
            <person name="Emerson J.B."/>
            <person name="Anantharaman K."/>
            <person name="Thomas B.C."/>
            <person name="Malmstrom R."/>
            <person name="Stieglmeier M."/>
            <person name="Klingl A."/>
            <person name="Woyke T."/>
            <person name="Ryan C.M."/>
            <person name="Banfield J.F."/>
        </authorList>
    </citation>
    <scope>NUCLEOTIDE SEQUENCE [LARGE SCALE GENOMIC DNA]</scope>
    <source>
        <strain evidence="14">CG10_big_fil_rev_8_21_14_0_10_49_38</strain>
    </source>
</reference>
<evidence type="ECO:0000256" key="6">
    <source>
        <dbReference type="ARBA" id="ARBA00022763"/>
    </source>
</evidence>
<dbReference type="CDD" id="cd09859">
    <property type="entry name" value="PIN_53EXO"/>
    <property type="match status" value="1"/>
</dbReference>
<keyword evidence="7" id="KW-0239">DNA-directed DNA polymerase</keyword>
<dbReference type="PRINTS" id="PR00868">
    <property type="entry name" value="DNAPOLI"/>
</dbReference>
<dbReference type="InterPro" id="IPR001098">
    <property type="entry name" value="DNA-dir_DNA_pol_A_palm_dom"/>
</dbReference>
<dbReference type="InterPro" id="IPR020046">
    <property type="entry name" value="5-3_exonucl_a-hlix_arch_N"/>
</dbReference>
<protein>
    <recommendedName>
        <fullName evidence="2">DNA-directed DNA polymerase</fullName>
        <ecNumber evidence="2">2.7.7.7</ecNumber>
    </recommendedName>
</protein>
<dbReference type="InterPro" id="IPR008918">
    <property type="entry name" value="HhH2"/>
</dbReference>
<dbReference type="InterPro" id="IPR036279">
    <property type="entry name" value="5-3_exonuclease_C_sf"/>
</dbReference>
<evidence type="ECO:0000256" key="11">
    <source>
        <dbReference type="SAM" id="MobiDB-lite"/>
    </source>
</evidence>
<dbReference type="Proteomes" id="UP000230431">
    <property type="component" value="Unassembled WGS sequence"/>
</dbReference>